<dbReference type="AlphaFoldDB" id="A0A3M7QKJ9"/>
<evidence type="ECO:0000313" key="3">
    <source>
        <dbReference type="Proteomes" id="UP000276133"/>
    </source>
</evidence>
<gene>
    <name evidence="2" type="ORF">BpHYR1_002875</name>
</gene>
<dbReference type="Proteomes" id="UP000276133">
    <property type="component" value="Unassembled WGS sequence"/>
</dbReference>
<evidence type="ECO:0000313" key="2">
    <source>
        <dbReference type="EMBL" id="RNA11541.1"/>
    </source>
</evidence>
<keyword evidence="1" id="KW-0472">Membrane</keyword>
<reference evidence="2 3" key="1">
    <citation type="journal article" date="2018" name="Sci. Rep.">
        <title>Genomic signatures of local adaptation to the degree of environmental predictability in rotifers.</title>
        <authorList>
            <person name="Franch-Gras L."/>
            <person name="Hahn C."/>
            <person name="Garcia-Roger E.M."/>
            <person name="Carmona M.J."/>
            <person name="Serra M."/>
            <person name="Gomez A."/>
        </authorList>
    </citation>
    <scope>NUCLEOTIDE SEQUENCE [LARGE SCALE GENOMIC DNA]</scope>
    <source>
        <strain evidence="2">HYR1</strain>
    </source>
</reference>
<keyword evidence="3" id="KW-1185">Reference proteome</keyword>
<comment type="caution">
    <text evidence="2">The sequence shown here is derived from an EMBL/GenBank/DDBJ whole genome shotgun (WGS) entry which is preliminary data.</text>
</comment>
<evidence type="ECO:0000256" key="1">
    <source>
        <dbReference type="SAM" id="Phobius"/>
    </source>
</evidence>
<feature type="transmembrane region" description="Helical" evidence="1">
    <location>
        <begin position="28"/>
        <end position="55"/>
    </location>
</feature>
<name>A0A3M7QKJ9_BRAPC</name>
<organism evidence="2 3">
    <name type="scientific">Brachionus plicatilis</name>
    <name type="common">Marine rotifer</name>
    <name type="synonym">Brachionus muelleri</name>
    <dbReference type="NCBI Taxonomy" id="10195"/>
    <lineage>
        <taxon>Eukaryota</taxon>
        <taxon>Metazoa</taxon>
        <taxon>Spiralia</taxon>
        <taxon>Gnathifera</taxon>
        <taxon>Rotifera</taxon>
        <taxon>Eurotatoria</taxon>
        <taxon>Monogononta</taxon>
        <taxon>Pseudotrocha</taxon>
        <taxon>Ploima</taxon>
        <taxon>Brachionidae</taxon>
        <taxon>Brachionus</taxon>
    </lineage>
</organism>
<keyword evidence="1" id="KW-0812">Transmembrane</keyword>
<dbReference type="EMBL" id="REGN01005933">
    <property type="protein sequence ID" value="RNA11541.1"/>
    <property type="molecule type" value="Genomic_DNA"/>
</dbReference>
<feature type="non-terminal residue" evidence="2">
    <location>
        <position position="89"/>
    </location>
</feature>
<proteinExistence type="predicted"/>
<accession>A0A3M7QKJ9</accession>
<sequence length="89" mass="10116">MENIKKTIYEYDVKTPKEIPKPYSSKLLLSPLFCAIVMNLTILMIAIAIGFYFGILGSFNSKRLYGDQCKFDSDCETGLLLRCQNGYCN</sequence>
<protein>
    <submittedName>
        <fullName evidence="2">Uncharacterized protein</fullName>
    </submittedName>
</protein>
<keyword evidence="1" id="KW-1133">Transmembrane helix</keyword>